<dbReference type="AlphaFoldDB" id="A0A3E0DKZ4"/>
<dbReference type="InterPro" id="IPR011009">
    <property type="entry name" value="Kinase-like_dom_sf"/>
</dbReference>
<accession>A0A3E0DKZ4</accession>
<evidence type="ECO:0000256" key="8">
    <source>
        <dbReference type="ARBA" id="ARBA00048679"/>
    </source>
</evidence>
<dbReference type="EMBL" id="QUNG01000010">
    <property type="protein sequence ID" value="REG82206.1"/>
    <property type="molecule type" value="Genomic_DNA"/>
</dbReference>
<dbReference type="Proteomes" id="UP000256542">
    <property type="component" value="Unassembled WGS sequence"/>
</dbReference>
<protein>
    <recommendedName>
        <fullName evidence="1">non-specific serine/threonine protein kinase</fullName>
        <ecNumber evidence="1">2.7.11.1</ecNumber>
    </recommendedName>
</protein>
<comment type="catalytic activity">
    <reaction evidence="7">
        <text>L-threonyl-[protein] + ATP = O-phospho-L-threonyl-[protein] + ADP + H(+)</text>
        <dbReference type="Rhea" id="RHEA:46608"/>
        <dbReference type="Rhea" id="RHEA-COMP:11060"/>
        <dbReference type="Rhea" id="RHEA-COMP:11605"/>
        <dbReference type="ChEBI" id="CHEBI:15378"/>
        <dbReference type="ChEBI" id="CHEBI:30013"/>
        <dbReference type="ChEBI" id="CHEBI:30616"/>
        <dbReference type="ChEBI" id="CHEBI:61977"/>
        <dbReference type="ChEBI" id="CHEBI:456216"/>
        <dbReference type="EC" id="2.7.11.1"/>
    </reaction>
</comment>
<evidence type="ECO:0000259" key="9">
    <source>
        <dbReference type="Pfam" id="PF01163"/>
    </source>
</evidence>
<organism evidence="10 11">
    <name type="scientific">Marinomonas pollencensis</name>
    <dbReference type="NCBI Taxonomy" id="491954"/>
    <lineage>
        <taxon>Bacteria</taxon>
        <taxon>Pseudomonadati</taxon>
        <taxon>Pseudomonadota</taxon>
        <taxon>Gammaproteobacteria</taxon>
        <taxon>Oceanospirillales</taxon>
        <taxon>Oceanospirillaceae</taxon>
        <taxon>Marinomonas</taxon>
    </lineage>
</organism>
<keyword evidence="5" id="KW-0418">Kinase</keyword>
<dbReference type="OrthoDB" id="212517at2"/>
<sequence>MNEQILISQLGECFPGRDFHTDNLTVLHKGRFANAIVYRYKDDETDLVIKDFQHSPWLVRKTFARLFINQEYKALARLQGMDGVSDEFHRLSSIGIAYAFIEGVPLRTLSKKGETVPKAFFNQLEHMVSEMHRRGLVHLDLRNLGNVILGKDGKPYFIDFQSSMTFSRFPNWLQRYMRGADLSGVYKGWNSVCDQPVTGHKEAFFKNFNQLRKRWIFRGYPLHRSYVWLCGLASQLPGAELIRNLSDRL</sequence>
<evidence type="ECO:0000256" key="6">
    <source>
        <dbReference type="ARBA" id="ARBA00022840"/>
    </source>
</evidence>
<evidence type="ECO:0000256" key="2">
    <source>
        <dbReference type="ARBA" id="ARBA00022527"/>
    </source>
</evidence>
<dbReference type="InterPro" id="IPR018934">
    <property type="entry name" value="RIO_dom"/>
</dbReference>
<dbReference type="GO" id="GO:0005524">
    <property type="term" value="F:ATP binding"/>
    <property type="evidence" value="ECO:0007669"/>
    <property type="project" value="UniProtKB-KW"/>
</dbReference>
<keyword evidence="6" id="KW-0067">ATP-binding</keyword>
<gene>
    <name evidence="10" type="ORF">DFP81_11094</name>
</gene>
<evidence type="ECO:0000313" key="10">
    <source>
        <dbReference type="EMBL" id="REG82206.1"/>
    </source>
</evidence>
<reference evidence="10 11" key="1">
    <citation type="submission" date="2018-08" db="EMBL/GenBank/DDBJ databases">
        <title>Genomic Encyclopedia of Type Strains, Phase III (KMG-III): the genomes of soil and plant-associated and newly described type strains.</title>
        <authorList>
            <person name="Whitman W."/>
        </authorList>
    </citation>
    <scope>NUCLEOTIDE SEQUENCE [LARGE SCALE GENOMIC DNA]</scope>
    <source>
        <strain evidence="10 11">CECT 7375</strain>
    </source>
</reference>
<evidence type="ECO:0000256" key="4">
    <source>
        <dbReference type="ARBA" id="ARBA00022741"/>
    </source>
</evidence>
<dbReference type="EC" id="2.7.11.1" evidence="1"/>
<dbReference type="Gene3D" id="1.10.510.10">
    <property type="entry name" value="Transferase(Phosphotransferase) domain 1"/>
    <property type="match status" value="1"/>
</dbReference>
<evidence type="ECO:0000256" key="7">
    <source>
        <dbReference type="ARBA" id="ARBA00047899"/>
    </source>
</evidence>
<dbReference type="GO" id="GO:0004674">
    <property type="term" value="F:protein serine/threonine kinase activity"/>
    <property type="evidence" value="ECO:0007669"/>
    <property type="project" value="UniProtKB-KW"/>
</dbReference>
<comment type="caution">
    <text evidence="10">The sequence shown here is derived from an EMBL/GenBank/DDBJ whole genome shotgun (WGS) entry which is preliminary data.</text>
</comment>
<feature type="domain" description="RIO-type" evidence="9">
    <location>
        <begin position="60"/>
        <end position="175"/>
    </location>
</feature>
<comment type="catalytic activity">
    <reaction evidence="8">
        <text>L-seryl-[protein] + ATP = O-phospho-L-seryl-[protein] + ADP + H(+)</text>
        <dbReference type="Rhea" id="RHEA:17989"/>
        <dbReference type="Rhea" id="RHEA-COMP:9863"/>
        <dbReference type="Rhea" id="RHEA-COMP:11604"/>
        <dbReference type="ChEBI" id="CHEBI:15378"/>
        <dbReference type="ChEBI" id="CHEBI:29999"/>
        <dbReference type="ChEBI" id="CHEBI:30616"/>
        <dbReference type="ChEBI" id="CHEBI:83421"/>
        <dbReference type="ChEBI" id="CHEBI:456216"/>
        <dbReference type="EC" id="2.7.11.1"/>
    </reaction>
</comment>
<evidence type="ECO:0000256" key="5">
    <source>
        <dbReference type="ARBA" id="ARBA00022777"/>
    </source>
</evidence>
<evidence type="ECO:0000256" key="1">
    <source>
        <dbReference type="ARBA" id="ARBA00012513"/>
    </source>
</evidence>
<evidence type="ECO:0000256" key="3">
    <source>
        <dbReference type="ARBA" id="ARBA00022679"/>
    </source>
</evidence>
<dbReference type="RefSeq" id="WP_115898483.1">
    <property type="nucleotide sequence ID" value="NZ_QUNG01000010.1"/>
</dbReference>
<keyword evidence="4" id="KW-0547">Nucleotide-binding</keyword>
<keyword evidence="3" id="KW-0808">Transferase</keyword>
<name>A0A3E0DKZ4_9GAMM</name>
<proteinExistence type="predicted"/>
<dbReference type="SUPFAM" id="SSF56112">
    <property type="entry name" value="Protein kinase-like (PK-like)"/>
    <property type="match status" value="1"/>
</dbReference>
<dbReference type="Pfam" id="PF01163">
    <property type="entry name" value="RIO1"/>
    <property type="match status" value="1"/>
</dbReference>
<keyword evidence="11" id="KW-1185">Reference proteome</keyword>
<evidence type="ECO:0000313" key="11">
    <source>
        <dbReference type="Proteomes" id="UP000256542"/>
    </source>
</evidence>
<keyword evidence="2" id="KW-0723">Serine/threonine-protein kinase</keyword>